<evidence type="ECO:0000313" key="7">
    <source>
        <dbReference type="Proteomes" id="UP000243015"/>
    </source>
</evidence>
<accession>A0A178F707</accession>
<dbReference type="GO" id="GO:0005634">
    <property type="term" value="C:nucleus"/>
    <property type="evidence" value="ECO:0007669"/>
    <property type="project" value="UniProtKB-SubCell"/>
</dbReference>
<evidence type="ECO:0000256" key="4">
    <source>
        <dbReference type="ARBA" id="ARBA00022927"/>
    </source>
</evidence>
<name>A0A178F707_TRIRU</name>
<proteinExistence type="inferred from homology"/>
<dbReference type="InterPro" id="IPR057942">
    <property type="entry name" value="TPR_TNPO3_IPO13_3rd"/>
</dbReference>
<dbReference type="EMBL" id="LHPM01000011">
    <property type="protein sequence ID" value="OAL67257.1"/>
    <property type="molecule type" value="Genomic_DNA"/>
</dbReference>
<protein>
    <recommendedName>
        <fullName evidence="8">Importin 13</fullName>
    </recommendedName>
</protein>
<dbReference type="Gene3D" id="1.25.10.10">
    <property type="entry name" value="Leucine-rich Repeat Variant"/>
    <property type="match status" value="1"/>
</dbReference>
<dbReference type="InterPro" id="IPR011989">
    <property type="entry name" value="ARM-like"/>
</dbReference>
<reference evidence="6 7" key="1">
    <citation type="submission" date="2016-05" db="EMBL/GenBank/DDBJ databases">
        <title>Genome sequencing of Trichophyton rubrum CMCC(F)T1i isolated from hair.</title>
        <authorList>
            <person name="Zhan P."/>
            <person name="Tao Y."/>
            <person name="Liu W."/>
        </authorList>
    </citation>
    <scope>NUCLEOTIDE SEQUENCE [LARGE SCALE GENOMIC DNA]</scope>
    <source>
        <strain evidence="7">CMCC(F)T1i</strain>
    </source>
</reference>
<comment type="caution">
    <text evidence="6">The sequence shown here is derived from an EMBL/GenBank/DDBJ whole genome shotgun (WGS) entry which is preliminary data.</text>
</comment>
<dbReference type="InterPro" id="IPR016024">
    <property type="entry name" value="ARM-type_fold"/>
</dbReference>
<keyword evidence="3" id="KW-0813">Transport</keyword>
<evidence type="ECO:0000256" key="5">
    <source>
        <dbReference type="ARBA" id="ARBA00023242"/>
    </source>
</evidence>
<dbReference type="PANTHER" id="PTHR12363">
    <property type="entry name" value="TRANSPORTIN 3 AND IMPORTIN 13"/>
    <property type="match status" value="1"/>
</dbReference>
<dbReference type="Pfam" id="PF24140">
    <property type="entry name" value="TPR_TNPO3_IPO13_3rd"/>
    <property type="match status" value="1"/>
</dbReference>
<evidence type="ECO:0008006" key="8">
    <source>
        <dbReference type="Google" id="ProtNLM"/>
    </source>
</evidence>
<evidence type="ECO:0000256" key="1">
    <source>
        <dbReference type="ARBA" id="ARBA00004123"/>
    </source>
</evidence>
<dbReference type="Proteomes" id="UP000243015">
    <property type="component" value="Unassembled WGS sequence"/>
</dbReference>
<evidence type="ECO:0000256" key="3">
    <source>
        <dbReference type="ARBA" id="ARBA00022448"/>
    </source>
</evidence>
<organism evidence="6 7">
    <name type="scientific">Trichophyton rubrum</name>
    <name type="common">Athlete's foot fungus</name>
    <name type="synonym">Epidermophyton rubrum</name>
    <dbReference type="NCBI Taxonomy" id="5551"/>
    <lineage>
        <taxon>Eukaryota</taxon>
        <taxon>Fungi</taxon>
        <taxon>Dikarya</taxon>
        <taxon>Ascomycota</taxon>
        <taxon>Pezizomycotina</taxon>
        <taxon>Eurotiomycetes</taxon>
        <taxon>Eurotiomycetidae</taxon>
        <taxon>Onygenales</taxon>
        <taxon>Arthrodermataceae</taxon>
        <taxon>Trichophyton</taxon>
    </lineage>
</organism>
<dbReference type="PANTHER" id="PTHR12363:SF33">
    <property type="entry name" value="IMPORTIN-13"/>
    <property type="match status" value="1"/>
</dbReference>
<dbReference type="GO" id="GO:0005737">
    <property type="term" value="C:cytoplasm"/>
    <property type="evidence" value="ECO:0007669"/>
    <property type="project" value="TreeGrafter"/>
</dbReference>
<keyword evidence="4" id="KW-0653">Protein transport</keyword>
<evidence type="ECO:0000256" key="2">
    <source>
        <dbReference type="ARBA" id="ARBA00007991"/>
    </source>
</evidence>
<comment type="subcellular location">
    <subcellularLocation>
        <location evidence="1">Nucleus</location>
    </subcellularLocation>
</comment>
<gene>
    <name evidence="6" type="ORF">A7C99_1674</name>
</gene>
<dbReference type="InterPro" id="IPR051345">
    <property type="entry name" value="Importin_beta-like_NTR"/>
</dbReference>
<dbReference type="SUPFAM" id="SSF48371">
    <property type="entry name" value="ARM repeat"/>
    <property type="match status" value="1"/>
</dbReference>
<dbReference type="GO" id="GO:0006606">
    <property type="term" value="P:protein import into nucleus"/>
    <property type="evidence" value="ECO:0007669"/>
    <property type="project" value="TreeGrafter"/>
</dbReference>
<evidence type="ECO:0000313" key="6">
    <source>
        <dbReference type="EMBL" id="OAL67257.1"/>
    </source>
</evidence>
<dbReference type="AlphaFoldDB" id="A0A178F707"/>
<comment type="similarity">
    <text evidence="2">Belongs to the importin beta family.</text>
</comment>
<dbReference type="VEuPathDB" id="FungiDB:TERG_07770"/>
<keyword evidence="5" id="KW-0539">Nucleus</keyword>
<sequence length="1057" mass="117221">MDQPEGSTMQQADIDALIFEARQLAIDLTTPGLASQVATIQERLLKLQKSSAGWMIADGFLGCEDPKIRFYGPLTLTMKINQEWEILNVEQRLGLLAQLMNCFVMLIDSAEKPLVMRKFFSTLTTFFFKPGSPWTYSVRHVTVTLANGKYLPEDKSEEPTLAVHALSALSHERLVALLSFCTALAEESTRYLTEGLAFFLFLSCFITPAYASSSTESGTRLQANTNDVFHLIDYGFERAVNNAGSVSNQNVTDHSLDVAKESIQTLHAWLQAFHNGKINPPGLAEKVKKPLGFATHFFGIEALALPVMELFAETIANQYKLVGKDHMDAIINYIVGPGEKYAIALMNGEYDDESLKFLDLLLRFSALDQSNIIINGPSDEKREKVLFLLYKLFHAPGYPQVDDCAVILLLEFWTEVASDIDELVLDGALAISEEIKQKLARVITEGYDKLRFPSHEVSETWDDNELRLFVYFRREFAEYLLEVYPLLGVDVIRHILEQASNSIAKNDWEGFEVAIYCLGSLAESVAENEHADHLLDDLFCSEVFQSVCFGHKEIPLKVRQTMADMIDHYTPYFARNGKLLTPVLNFLFSSLDFPSCDPVASRSISSLCQSCRKFLPMHSQGFIDKFHQLCTKSSLSDSTLERVVEGIAAVIQATELDRERAVALLKLLNPLLQEAQAACQQASNGQYEEGLARSLIVMRCTASIGRGIRAPDDDVIDLDTHDSQPASDSFWANDPLGVSVTETVICILDTLVGQFPNESYMIEATCDVLKAGYTERHPGPYVLPTQVTVRFVKATNISSPRLSNVMATATAFLASRSSTPLVIEQEVTELTLHTATLIQTLTVSANSYDPEAAHSCIDFLTRLIPRYYVQFFNLQYVDTTPPPLPAILSFTLDVLKRPEPLPLRASCSFWAAILSLTDLPAGLISTGASTGPPRPNEPPGFLDPYLRVLGETVMHQIAGNCARSDLDHFCEVIKKFVFKHQGAARLYFGNGLASLDVSLKAPASDTGASQSLPAPSVTQQDLQKFLSTIISLRGARQTNANVKNFWVSNRGKGFAYV</sequence>